<keyword evidence="2" id="KW-0969">Cilium</keyword>
<proteinExistence type="predicted"/>
<evidence type="ECO:0000256" key="1">
    <source>
        <dbReference type="SAM" id="MobiDB-lite"/>
    </source>
</evidence>
<reference evidence="2 3" key="1">
    <citation type="submission" date="2020-08" db="EMBL/GenBank/DDBJ databases">
        <title>Genomic Encyclopedia of Type Strains, Phase IV (KMG-IV): sequencing the most valuable type-strain genomes for metagenomic binning, comparative biology and taxonomic classification.</title>
        <authorList>
            <person name="Goeker M."/>
        </authorList>
    </citation>
    <scope>NUCLEOTIDE SEQUENCE [LARGE SCALE GENOMIC DNA]</scope>
    <source>
        <strain evidence="2 3">DSM 102189</strain>
    </source>
</reference>
<feature type="compositionally biased region" description="Basic and acidic residues" evidence="1">
    <location>
        <begin position="97"/>
        <end position="109"/>
    </location>
</feature>
<dbReference type="AlphaFoldDB" id="A0A841LH77"/>
<gene>
    <name evidence="2" type="ORF">FHS79_002503</name>
</gene>
<sequence>MSARLQAFCTEHWLKLETLNPAQRGRAEQLAAANMSTIPERLRGGLVRYIVKGIPTGHFLQAVISNDLREACARADEQQAAAITTRKPAAGKTLARSRNEHDRQTHSHP</sequence>
<accession>A0A841LH77</accession>
<feature type="region of interest" description="Disordered" evidence="1">
    <location>
        <begin position="79"/>
        <end position="109"/>
    </location>
</feature>
<keyword evidence="3" id="KW-1185">Reference proteome</keyword>
<dbReference type="Proteomes" id="UP000538147">
    <property type="component" value="Unassembled WGS sequence"/>
</dbReference>
<evidence type="ECO:0000313" key="2">
    <source>
        <dbReference type="EMBL" id="MBB6228318.1"/>
    </source>
</evidence>
<organism evidence="2 3">
    <name type="scientific">Polymorphobacter multimanifer</name>
    <dbReference type="NCBI Taxonomy" id="1070431"/>
    <lineage>
        <taxon>Bacteria</taxon>
        <taxon>Pseudomonadati</taxon>
        <taxon>Pseudomonadota</taxon>
        <taxon>Alphaproteobacteria</taxon>
        <taxon>Sphingomonadales</taxon>
        <taxon>Sphingosinicellaceae</taxon>
        <taxon>Polymorphobacter</taxon>
    </lineage>
</organism>
<keyword evidence="2" id="KW-0282">Flagellum</keyword>
<name>A0A841LH77_9SPHN</name>
<protein>
    <submittedName>
        <fullName evidence="2">Flagellar motor switch protein FliG</fullName>
    </submittedName>
</protein>
<dbReference type="RefSeq" id="WP_184200441.1">
    <property type="nucleotide sequence ID" value="NZ_JACIIV010000018.1"/>
</dbReference>
<keyword evidence="2" id="KW-0966">Cell projection</keyword>
<dbReference type="EMBL" id="JACIIV010000018">
    <property type="protein sequence ID" value="MBB6228318.1"/>
    <property type="molecule type" value="Genomic_DNA"/>
</dbReference>
<comment type="caution">
    <text evidence="2">The sequence shown here is derived from an EMBL/GenBank/DDBJ whole genome shotgun (WGS) entry which is preliminary data.</text>
</comment>
<evidence type="ECO:0000313" key="3">
    <source>
        <dbReference type="Proteomes" id="UP000538147"/>
    </source>
</evidence>